<gene>
    <name evidence="2" type="ORF">BOX15_Mlig025716g9</name>
</gene>
<accession>A0A267DTJ9</accession>
<feature type="compositionally biased region" description="Polar residues" evidence="1">
    <location>
        <begin position="41"/>
        <end position="59"/>
    </location>
</feature>
<dbReference type="EMBL" id="NIVC01003205">
    <property type="protein sequence ID" value="PAA52641.1"/>
    <property type="molecule type" value="Genomic_DNA"/>
</dbReference>
<comment type="caution">
    <text evidence="2">The sequence shown here is derived from an EMBL/GenBank/DDBJ whole genome shotgun (WGS) entry which is preliminary data.</text>
</comment>
<dbReference type="AlphaFoldDB" id="A0A267DTJ9"/>
<evidence type="ECO:0000313" key="2">
    <source>
        <dbReference type="EMBL" id="PAA52641.1"/>
    </source>
</evidence>
<proteinExistence type="predicted"/>
<name>A0A267DTJ9_9PLAT</name>
<reference evidence="2 3" key="1">
    <citation type="submission" date="2017-06" db="EMBL/GenBank/DDBJ databases">
        <title>A platform for efficient transgenesis in Macrostomum lignano, a flatworm model organism for stem cell research.</title>
        <authorList>
            <person name="Berezikov E."/>
        </authorList>
    </citation>
    <scope>NUCLEOTIDE SEQUENCE [LARGE SCALE GENOMIC DNA]</scope>
    <source>
        <strain evidence="2">DV1</strain>
        <tissue evidence="2">Whole organism</tissue>
    </source>
</reference>
<dbReference type="Proteomes" id="UP000215902">
    <property type="component" value="Unassembled WGS sequence"/>
</dbReference>
<protein>
    <submittedName>
        <fullName evidence="2">Uncharacterized protein</fullName>
    </submittedName>
</protein>
<evidence type="ECO:0000313" key="3">
    <source>
        <dbReference type="Proteomes" id="UP000215902"/>
    </source>
</evidence>
<evidence type="ECO:0000256" key="1">
    <source>
        <dbReference type="SAM" id="MobiDB-lite"/>
    </source>
</evidence>
<organism evidence="2 3">
    <name type="scientific">Macrostomum lignano</name>
    <dbReference type="NCBI Taxonomy" id="282301"/>
    <lineage>
        <taxon>Eukaryota</taxon>
        <taxon>Metazoa</taxon>
        <taxon>Spiralia</taxon>
        <taxon>Lophotrochozoa</taxon>
        <taxon>Platyhelminthes</taxon>
        <taxon>Rhabditophora</taxon>
        <taxon>Macrostomorpha</taxon>
        <taxon>Macrostomida</taxon>
        <taxon>Macrostomidae</taxon>
        <taxon>Macrostomum</taxon>
    </lineage>
</organism>
<keyword evidence="3" id="KW-1185">Reference proteome</keyword>
<sequence>MQTPKTGAKRRKSDHFAKQCTLVKSNRINVIDSDDGVIPSATENQTTENKHQNILCNET</sequence>
<feature type="region of interest" description="Disordered" evidence="1">
    <location>
        <begin position="39"/>
        <end position="59"/>
    </location>
</feature>